<evidence type="ECO:0000313" key="2">
    <source>
        <dbReference type="Proteomes" id="UP000019194"/>
    </source>
</evidence>
<protein>
    <submittedName>
        <fullName evidence="1">Uncharacterized protein</fullName>
    </submittedName>
</protein>
<proteinExistence type="predicted"/>
<name>A0A7G2IRP8_CITFR</name>
<evidence type="ECO:0000313" key="1">
    <source>
        <dbReference type="EMBL" id="CDL39382.1"/>
    </source>
</evidence>
<dbReference type="EMBL" id="CBWP010000058">
    <property type="protein sequence ID" value="CDL39382.1"/>
    <property type="molecule type" value="Genomic_DNA"/>
</dbReference>
<comment type="caution">
    <text evidence="1">The sequence shown here is derived from an EMBL/GenBank/DDBJ whole genome shotgun (WGS) entry which is preliminary data.</text>
</comment>
<dbReference type="AlphaFoldDB" id="A0A7G2IRP8"/>
<reference evidence="1 2" key="1">
    <citation type="submission" date="2013-10" db="EMBL/GenBank/DDBJ databases">
        <title>Antibiotic resistance diversity of beta-lactamase producers in the General Hospital Vienna.</title>
        <authorList>
            <person name="Barisic I."/>
            <person name="Mitteregger D."/>
            <person name="Hirschl A.M."/>
            <person name="Noehammer C."/>
            <person name="Wiesinger-Mayr H."/>
        </authorList>
    </citation>
    <scope>NUCLEOTIDE SEQUENCE [LARGE SCALE GENOMIC DNA]</scope>
    <source>
        <strain evidence="1 2">ISC11</strain>
    </source>
</reference>
<sequence length="57" mass="6547">MFTVAEVMEHFGVEAALNADFFQQAIELVEIVRGFEIFGQFVSQSLQLFFVHKVTCF</sequence>
<dbReference type="Proteomes" id="UP000019194">
    <property type="component" value="Unassembled WGS sequence"/>
</dbReference>
<organism evidence="1 2">
    <name type="scientific">Citrobacter freundii</name>
    <dbReference type="NCBI Taxonomy" id="546"/>
    <lineage>
        <taxon>Bacteria</taxon>
        <taxon>Pseudomonadati</taxon>
        <taxon>Pseudomonadota</taxon>
        <taxon>Gammaproteobacteria</taxon>
        <taxon>Enterobacterales</taxon>
        <taxon>Enterobacteriaceae</taxon>
        <taxon>Citrobacter</taxon>
        <taxon>Citrobacter freundii complex</taxon>
    </lineage>
</organism>
<accession>A0A7G2IRP8</accession>